<organism evidence="2 3">
    <name type="scientific">Winogradskyella vincentii</name>
    <dbReference type="NCBI Taxonomy" id="2877122"/>
    <lineage>
        <taxon>Bacteria</taxon>
        <taxon>Pseudomonadati</taxon>
        <taxon>Bacteroidota</taxon>
        <taxon>Flavobacteriia</taxon>
        <taxon>Flavobacteriales</taxon>
        <taxon>Flavobacteriaceae</taxon>
        <taxon>Winogradskyella</taxon>
    </lineage>
</organism>
<evidence type="ECO:0000313" key="3">
    <source>
        <dbReference type="Proteomes" id="UP001198402"/>
    </source>
</evidence>
<dbReference type="InterPro" id="IPR021109">
    <property type="entry name" value="Peptidase_aspartic_dom_sf"/>
</dbReference>
<keyword evidence="2" id="KW-0645">Protease</keyword>
<keyword evidence="2" id="KW-0378">Hydrolase</keyword>
<dbReference type="InterPro" id="IPR041489">
    <property type="entry name" value="PDZ_6"/>
</dbReference>
<dbReference type="GO" id="GO:0008233">
    <property type="term" value="F:peptidase activity"/>
    <property type="evidence" value="ECO:0007669"/>
    <property type="project" value="UniProtKB-KW"/>
</dbReference>
<evidence type="ECO:0000313" key="2">
    <source>
        <dbReference type="EMBL" id="MCA0151778.1"/>
    </source>
</evidence>
<feature type="domain" description="PDZ" evidence="1">
    <location>
        <begin position="379"/>
        <end position="429"/>
    </location>
</feature>
<name>A0ABS7XVV1_9FLAO</name>
<dbReference type="Proteomes" id="UP001198402">
    <property type="component" value="Unassembled WGS sequence"/>
</dbReference>
<dbReference type="InterPro" id="IPR036034">
    <property type="entry name" value="PDZ_sf"/>
</dbReference>
<dbReference type="SUPFAM" id="SSF50630">
    <property type="entry name" value="Acid proteases"/>
    <property type="match status" value="1"/>
</dbReference>
<dbReference type="GO" id="GO:0006508">
    <property type="term" value="P:proteolysis"/>
    <property type="evidence" value="ECO:0007669"/>
    <property type="project" value="UniProtKB-KW"/>
</dbReference>
<sequence>MRRFYIYITFFFFSFNILHLNAQGNFILNDNVSDRINFEFISNLIIVPIEVNGVELSFVLDTGVSKPILFNLSEKDSLDLKNAKTFYLHGLGAEGKFKALRSTQNTFKIGNVGSVNQDLFVVFDEAINFTPRLGVLVHGIIGYDVFKDFVVEVNYSSKYLRLHKANSFKPKNSKKWKSIPMSIHGRKPFIDTKVTIDNQQQDVKLLIDTGSSDALWLFEDESLGLFPKENMIFHDYLGQGLSGSVYGKRSKVEQFTISDFMLSKANVAFPDSTSIDKTKIFKERNGSLGGDILKRFNLFFDYSNGRLYLKKNSYFKDAFTYNNSGIVLEHNGSVFVNEEIRMPSYDNFGDNRNDNSVQINFSINYIMKLKPAYKIVELRASSNAYQSGLRVGDVLININGKQAYDFKLPEINRILHGKTGKPIRLRIERNGKNMLFKFRLDDAFKINEPSN</sequence>
<reference evidence="3" key="1">
    <citation type="submission" date="2023-07" db="EMBL/GenBank/DDBJ databases">
        <authorList>
            <person name="Yue Y."/>
        </authorList>
    </citation>
    <scope>NUCLEOTIDE SEQUENCE [LARGE SCALE GENOMIC DNA]</scope>
    <source>
        <strain evidence="3">2Y89</strain>
    </source>
</reference>
<proteinExistence type="predicted"/>
<dbReference type="Pfam" id="PF17820">
    <property type="entry name" value="PDZ_6"/>
    <property type="match status" value="1"/>
</dbReference>
<gene>
    <name evidence="2" type="ORF">LBV24_01030</name>
</gene>
<dbReference type="RefSeq" id="WP_224476750.1">
    <property type="nucleotide sequence ID" value="NZ_JAIUJS010000001.1"/>
</dbReference>
<dbReference type="Gene3D" id="2.40.70.10">
    <property type="entry name" value="Acid Proteases"/>
    <property type="match status" value="2"/>
</dbReference>
<accession>A0ABS7XVV1</accession>
<comment type="caution">
    <text evidence="2">The sequence shown here is derived from an EMBL/GenBank/DDBJ whole genome shotgun (WGS) entry which is preliminary data.</text>
</comment>
<dbReference type="SUPFAM" id="SSF50156">
    <property type="entry name" value="PDZ domain-like"/>
    <property type="match status" value="1"/>
</dbReference>
<dbReference type="EMBL" id="JAIUJS010000001">
    <property type="protein sequence ID" value="MCA0151778.1"/>
    <property type="molecule type" value="Genomic_DNA"/>
</dbReference>
<dbReference type="Pfam" id="PF13650">
    <property type="entry name" value="Asp_protease_2"/>
    <property type="match status" value="1"/>
</dbReference>
<evidence type="ECO:0000259" key="1">
    <source>
        <dbReference type="Pfam" id="PF17820"/>
    </source>
</evidence>
<keyword evidence="3" id="KW-1185">Reference proteome</keyword>
<dbReference type="Gene3D" id="2.30.42.10">
    <property type="match status" value="1"/>
</dbReference>
<protein>
    <submittedName>
        <fullName evidence="2">Aspartyl protease family protein</fullName>
    </submittedName>
</protein>